<dbReference type="OrthoDB" id="20273at2759"/>
<keyword evidence="6" id="KW-1185">Reference proteome</keyword>
<feature type="region of interest" description="Disordered" evidence="3">
    <location>
        <begin position="1"/>
        <end position="26"/>
    </location>
</feature>
<evidence type="ECO:0000256" key="3">
    <source>
        <dbReference type="SAM" id="MobiDB-lite"/>
    </source>
</evidence>
<accession>A0A2T9ZJ37</accession>
<feature type="transmembrane region" description="Helical" evidence="4">
    <location>
        <begin position="111"/>
        <end position="134"/>
    </location>
</feature>
<dbReference type="STRING" id="133381.A0A2T9ZJ37"/>
<feature type="compositionally biased region" description="Polar residues" evidence="3">
    <location>
        <begin position="1"/>
        <end position="21"/>
    </location>
</feature>
<protein>
    <submittedName>
        <fullName evidence="5">Uncharacterized protein</fullName>
    </submittedName>
</protein>
<dbReference type="EMBL" id="MBFS01000107">
    <property type="protein sequence ID" value="PVV04570.1"/>
    <property type="molecule type" value="Genomic_DNA"/>
</dbReference>
<organism evidence="5 6">
    <name type="scientific">Smittium megazygosporum</name>
    <dbReference type="NCBI Taxonomy" id="133381"/>
    <lineage>
        <taxon>Eukaryota</taxon>
        <taxon>Fungi</taxon>
        <taxon>Fungi incertae sedis</taxon>
        <taxon>Zoopagomycota</taxon>
        <taxon>Kickxellomycotina</taxon>
        <taxon>Harpellomycetes</taxon>
        <taxon>Harpellales</taxon>
        <taxon>Legeriomycetaceae</taxon>
        <taxon>Smittium</taxon>
    </lineage>
</organism>
<dbReference type="Proteomes" id="UP000245609">
    <property type="component" value="Unassembled WGS sequence"/>
</dbReference>
<keyword evidence="4" id="KW-0812">Transmembrane</keyword>
<proteinExistence type="predicted"/>
<dbReference type="AlphaFoldDB" id="A0A2T9ZJ37"/>
<dbReference type="GO" id="GO:0016020">
    <property type="term" value="C:membrane"/>
    <property type="evidence" value="ECO:0007669"/>
    <property type="project" value="UniProtKB-SubCell"/>
</dbReference>
<comment type="caution">
    <text evidence="5">The sequence shown here is derived from an EMBL/GenBank/DDBJ whole genome shotgun (WGS) entry which is preliminary data.</text>
</comment>
<name>A0A2T9ZJ37_9FUNG</name>
<dbReference type="InterPro" id="IPR044839">
    <property type="entry name" value="NDR1-like"/>
</dbReference>
<evidence type="ECO:0000256" key="1">
    <source>
        <dbReference type="ARBA" id="ARBA00004370"/>
    </source>
</evidence>
<dbReference type="PANTHER" id="PTHR31234">
    <property type="entry name" value="LATE EMBRYOGENESIS ABUNDANT (LEA) HYDROXYPROLINE-RICH GLYCOPROTEIN FAMILY"/>
    <property type="match status" value="1"/>
</dbReference>
<evidence type="ECO:0000256" key="4">
    <source>
        <dbReference type="SAM" id="Phobius"/>
    </source>
</evidence>
<sequence length="321" mass="35558">MNRNQSFQSGFSDFRQGSTFAQDPPHKRDVLHSPIVSSSQNFQQNNPYYPSSNSNFYKQSPYQNMNNNAHFPSQHYASAASNLNDAPVTPTQYIEKAPRKRKVCLCFTKKGCYIFLFCLLILAGALAVTGYFLWPRIPNAEFESVSVATSSDQSGNSSNVQDILQATKVQSSGAVTVPLALKIRLDNPNYIRWTFSNITVTGNIQLDSQTTFDVGNGTIYQHFSMPKRSVNNDVIIYFNFVLDSKSQNFLRAASVVQTSCTTGGPPLRFNYKAKIFIDAIKWLGIKPTISNTVSINCPTADLAKLGVQISDLLATLTGKQS</sequence>
<dbReference type="PANTHER" id="PTHR31234:SF2">
    <property type="entry name" value="OS05G0199100 PROTEIN"/>
    <property type="match status" value="1"/>
</dbReference>
<evidence type="ECO:0000313" key="6">
    <source>
        <dbReference type="Proteomes" id="UP000245609"/>
    </source>
</evidence>
<keyword evidence="4" id="KW-1133">Transmembrane helix</keyword>
<keyword evidence="2 4" id="KW-0472">Membrane</keyword>
<gene>
    <name evidence="5" type="ORF">BB560_000929</name>
</gene>
<evidence type="ECO:0000256" key="2">
    <source>
        <dbReference type="ARBA" id="ARBA00023136"/>
    </source>
</evidence>
<comment type="subcellular location">
    <subcellularLocation>
        <location evidence="1">Membrane</location>
    </subcellularLocation>
</comment>
<reference evidence="5 6" key="1">
    <citation type="journal article" date="2018" name="MBio">
        <title>Comparative Genomics Reveals the Core Gene Toolbox for the Fungus-Insect Symbiosis.</title>
        <authorList>
            <person name="Wang Y."/>
            <person name="Stata M."/>
            <person name="Wang W."/>
            <person name="Stajich J.E."/>
            <person name="White M.M."/>
            <person name="Moncalvo J.M."/>
        </authorList>
    </citation>
    <scope>NUCLEOTIDE SEQUENCE [LARGE SCALE GENOMIC DNA]</scope>
    <source>
        <strain evidence="5 6">SC-DP-2</strain>
    </source>
</reference>
<evidence type="ECO:0000313" key="5">
    <source>
        <dbReference type="EMBL" id="PVV04570.1"/>
    </source>
</evidence>
<dbReference type="GO" id="GO:0098542">
    <property type="term" value="P:defense response to other organism"/>
    <property type="evidence" value="ECO:0007669"/>
    <property type="project" value="InterPro"/>
</dbReference>